<reference evidence="3" key="1">
    <citation type="journal article" date="2017" name="Nat. Ecol. Evol.">
        <title>Genome expansion and lineage-specific genetic innovations in the forest pathogenic fungi Armillaria.</title>
        <authorList>
            <person name="Sipos G."/>
            <person name="Prasanna A.N."/>
            <person name="Walter M.C."/>
            <person name="O'Connor E."/>
            <person name="Balint B."/>
            <person name="Krizsan K."/>
            <person name="Kiss B."/>
            <person name="Hess J."/>
            <person name="Varga T."/>
            <person name="Slot J."/>
            <person name="Riley R."/>
            <person name="Boka B."/>
            <person name="Rigling D."/>
            <person name="Barry K."/>
            <person name="Lee J."/>
            <person name="Mihaltcheva S."/>
            <person name="LaButti K."/>
            <person name="Lipzen A."/>
            <person name="Waldron R."/>
            <person name="Moloney N.M."/>
            <person name="Sperisen C."/>
            <person name="Kredics L."/>
            <person name="Vagvoelgyi C."/>
            <person name="Patrignani A."/>
            <person name="Fitzpatrick D."/>
            <person name="Nagy I."/>
            <person name="Doyle S."/>
            <person name="Anderson J.B."/>
            <person name="Grigoriev I.V."/>
            <person name="Gueldener U."/>
            <person name="Muensterkoetter M."/>
            <person name="Nagy L.G."/>
        </authorList>
    </citation>
    <scope>NUCLEOTIDE SEQUENCE [LARGE SCALE GENOMIC DNA]</scope>
    <source>
        <strain evidence="3">C18/9</strain>
    </source>
</reference>
<evidence type="ECO:0000256" key="1">
    <source>
        <dbReference type="SAM" id="MobiDB-lite"/>
    </source>
</evidence>
<feature type="region of interest" description="Disordered" evidence="1">
    <location>
        <begin position="1"/>
        <end position="23"/>
    </location>
</feature>
<sequence length="71" mass="7850">MLFPSSSSVTQTPFPPQRGRPTWRMATPFQPIILGLVILNPVVEGESGKDDQLGIGFSPEKKFRKDGVHVE</sequence>
<proteinExistence type="predicted"/>
<keyword evidence="3" id="KW-1185">Reference proteome</keyword>
<protein>
    <submittedName>
        <fullName evidence="2">Uncharacterized protein</fullName>
    </submittedName>
</protein>
<dbReference type="EMBL" id="FUEG01000003">
    <property type="protein sequence ID" value="SJL00976.1"/>
    <property type="molecule type" value="Genomic_DNA"/>
</dbReference>
<feature type="compositionally biased region" description="Polar residues" evidence="1">
    <location>
        <begin position="1"/>
        <end position="12"/>
    </location>
</feature>
<evidence type="ECO:0000313" key="2">
    <source>
        <dbReference type="EMBL" id="SJL00976.1"/>
    </source>
</evidence>
<accession>A0A284QWY8</accession>
<gene>
    <name evidence="2" type="ORF">ARMOST_04290</name>
</gene>
<name>A0A284QWY8_ARMOS</name>
<dbReference type="Proteomes" id="UP000219338">
    <property type="component" value="Unassembled WGS sequence"/>
</dbReference>
<organism evidence="2 3">
    <name type="scientific">Armillaria ostoyae</name>
    <name type="common">Armillaria root rot fungus</name>
    <dbReference type="NCBI Taxonomy" id="47428"/>
    <lineage>
        <taxon>Eukaryota</taxon>
        <taxon>Fungi</taxon>
        <taxon>Dikarya</taxon>
        <taxon>Basidiomycota</taxon>
        <taxon>Agaricomycotina</taxon>
        <taxon>Agaricomycetes</taxon>
        <taxon>Agaricomycetidae</taxon>
        <taxon>Agaricales</taxon>
        <taxon>Marasmiineae</taxon>
        <taxon>Physalacriaceae</taxon>
        <taxon>Armillaria</taxon>
    </lineage>
</organism>
<evidence type="ECO:0000313" key="3">
    <source>
        <dbReference type="Proteomes" id="UP000219338"/>
    </source>
</evidence>
<dbReference type="AlphaFoldDB" id="A0A284QWY8"/>